<dbReference type="Gene3D" id="3.30.565.10">
    <property type="entry name" value="Histidine kinase-like ATPase, C-terminal domain"/>
    <property type="match status" value="1"/>
</dbReference>
<dbReference type="InterPro" id="IPR003594">
    <property type="entry name" value="HATPase_dom"/>
</dbReference>
<dbReference type="InterPro" id="IPR050482">
    <property type="entry name" value="Sensor_HK_TwoCompSys"/>
</dbReference>
<gene>
    <name evidence="10" type="ORF">R2363_07190</name>
</gene>
<evidence type="ECO:0000256" key="2">
    <source>
        <dbReference type="ARBA" id="ARBA00022475"/>
    </source>
</evidence>
<dbReference type="InterPro" id="IPR005467">
    <property type="entry name" value="His_kinase_dom"/>
</dbReference>
<organism evidence="10 11">
    <name type="scientific">Streptomyces roseolus</name>
    <dbReference type="NCBI Taxonomy" id="67358"/>
    <lineage>
        <taxon>Bacteria</taxon>
        <taxon>Bacillati</taxon>
        <taxon>Actinomycetota</taxon>
        <taxon>Actinomycetes</taxon>
        <taxon>Kitasatosporales</taxon>
        <taxon>Streptomycetaceae</taxon>
        <taxon>Streptomyces</taxon>
    </lineage>
</organism>
<evidence type="ECO:0000259" key="9">
    <source>
        <dbReference type="PROSITE" id="PS50109"/>
    </source>
</evidence>
<keyword evidence="4" id="KW-0812">Transmembrane</keyword>
<dbReference type="PANTHER" id="PTHR24421:SF37">
    <property type="entry name" value="SENSOR HISTIDINE KINASE NARS"/>
    <property type="match status" value="1"/>
</dbReference>
<evidence type="ECO:0000256" key="7">
    <source>
        <dbReference type="ARBA" id="ARBA00023012"/>
    </source>
</evidence>
<dbReference type="EMBL" id="JAWJZF010000279">
    <property type="protein sequence ID" value="MDX2291952.1"/>
    <property type="molecule type" value="Genomic_DNA"/>
</dbReference>
<protein>
    <submittedName>
        <fullName evidence="10">Histidine kinase</fullName>
    </submittedName>
</protein>
<keyword evidence="2" id="KW-1003">Cell membrane</keyword>
<dbReference type="RefSeq" id="WP_319008483.1">
    <property type="nucleotide sequence ID" value="NZ_JAWJZF010000279.1"/>
</dbReference>
<keyword evidence="8" id="KW-0472">Membrane</keyword>
<dbReference type="PROSITE" id="PS50109">
    <property type="entry name" value="HIS_KIN"/>
    <property type="match status" value="1"/>
</dbReference>
<sequence>MTATRCGVCSPDVTNAIIAEYADRLRAVGSVLASDENVWAECAQQARHIVAECQRTLHDDCEELPAGQLDAEFASLELGARRAVQHIPARESLRAARILRDVVLDALPGMLAGLGPDEALPRGLAAVRALTRAIDARVTAAEIGYDAFLMRGADLPSVDRGSRLAREVHDRIGSNLGLALRYLELHELEQDRPDDAQDRIDSAKAALLDTFGFVRELVSGLRVPQQGGTGLRSHLMNYAAVTRPAGTEVDIQVSGPVDRLPPLHQDEVFLVLRECLRNSFAHSGAAEVRVRVAVDRHGLEGRVTDDGKGIGAPAAALLRGNGLASMRERIAALGGTLSLSGPPGRGTSVVFRVPLRSTEGALGISA</sequence>
<dbReference type="InterPro" id="IPR011712">
    <property type="entry name" value="Sig_transdc_His_kin_sub3_dim/P"/>
</dbReference>
<dbReference type="SUPFAM" id="SSF55874">
    <property type="entry name" value="ATPase domain of HSP90 chaperone/DNA topoisomerase II/histidine kinase"/>
    <property type="match status" value="1"/>
</dbReference>
<dbReference type="Proteomes" id="UP001278571">
    <property type="component" value="Unassembled WGS sequence"/>
</dbReference>
<proteinExistence type="predicted"/>
<dbReference type="InterPro" id="IPR036890">
    <property type="entry name" value="HATPase_C_sf"/>
</dbReference>
<keyword evidence="3" id="KW-0808">Transferase</keyword>
<feature type="domain" description="Histidine kinase" evidence="9">
    <location>
        <begin position="271"/>
        <end position="357"/>
    </location>
</feature>
<dbReference type="SMART" id="SM00387">
    <property type="entry name" value="HATPase_c"/>
    <property type="match status" value="1"/>
</dbReference>
<keyword evidence="5 10" id="KW-0418">Kinase</keyword>
<name>A0ABU4K2G6_9ACTN</name>
<evidence type="ECO:0000256" key="1">
    <source>
        <dbReference type="ARBA" id="ARBA00004651"/>
    </source>
</evidence>
<comment type="subcellular location">
    <subcellularLocation>
        <location evidence="1">Cell membrane</location>
        <topology evidence="1">Multi-pass membrane protein</topology>
    </subcellularLocation>
</comment>
<evidence type="ECO:0000256" key="8">
    <source>
        <dbReference type="ARBA" id="ARBA00023136"/>
    </source>
</evidence>
<evidence type="ECO:0000256" key="5">
    <source>
        <dbReference type="ARBA" id="ARBA00022777"/>
    </source>
</evidence>
<evidence type="ECO:0000313" key="10">
    <source>
        <dbReference type="EMBL" id="MDX2291952.1"/>
    </source>
</evidence>
<comment type="caution">
    <text evidence="10">The sequence shown here is derived from an EMBL/GenBank/DDBJ whole genome shotgun (WGS) entry which is preliminary data.</text>
</comment>
<keyword evidence="11" id="KW-1185">Reference proteome</keyword>
<keyword evidence="6" id="KW-1133">Transmembrane helix</keyword>
<evidence type="ECO:0000256" key="4">
    <source>
        <dbReference type="ARBA" id="ARBA00022692"/>
    </source>
</evidence>
<reference evidence="10 11" key="1">
    <citation type="submission" date="2023-10" db="EMBL/GenBank/DDBJ databases">
        <authorList>
            <person name="Wang X.X."/>
        </authorList>
    </citation>
    <scope>NUCLEOTIDE SEQUENCE [LARGE SCALE GENOMIC DNA]</scope>
    <source>
        <strain evidence="10 11">NBRC 12816</strain>
    </source>
</reference>
<dbReference type="Pfam" id="PF02518">
    <property type="entry name" value="HATPase_c"/>
    <property type="match status" value="1"/>
</dbReference>
<dbReference type="GO" id="GO:0016301">
    <property type="term" value="F:kinase activity"/>
    <property type="evidence" value="ECO:0007669"/>
    <property type="project" value="UniProtKB-KW"/>
</dbReference>
<dbReference type="Pfam" id="PF07730">
    <property type="entry name" value="HisKA_3"/>
    <property type="match status" value="1"/>
</dbReference>
<dbReference type="PANTHER" id="PTHR24421">
    <property type="entry name" value="NITRATE/NITRITE SENSOR PROTEIN NARX-RELATED"/>
    <property type="match status" value="1"/>
</dbReference>
<evidence type="ECO:0000313" key="11">
    <source>
        <dbReference type="Proteomes" id="UP001278571"/>
    </source>
</evidence>
<evidence type="ECO:0000256" key="3">
    <source>
        <dbReference type="ARBA" id="ARBA00022679"/>
    </source>
</evidence>
<keyword evidence="7" id="KW-0902">Two-component regulatory system</keyword>
<accession>A0ABU4K2G6</accession>
<dbReference type="CDD" id="cd16917">
    <property type="entry name" value="HATPase_UhpB-NarQ-NarX-like"/>
    <property type="match status" value="1"/>
</dbReference>
<evidence type="ECO:0000256" key="6">
    <source>
        <dbReference type="ARBA" id="ARBA00022989"/>
    </source>
</evidence>